<evidence type="ECO:0000256" key="14">
    <source>
        <dbReference type="RuleBase" id="RU361205"/>
    </source>
</evidence>
<dbReference type="EMBL" id="CACVAT010000062">
    <property type="protein sequence ID" value="CAA6803820.1"/>
    <property type="molecule type" value="Genomic_DNA"/>
</dbReference>
<evidence type="ECO:0000256" key="2">
    <source>
        <dbReference type="ARBA" id="ARBA00001946"/>
    </source>
</evidence>
<dbReference type="InterPro" id="IPR000489">
    <property type="entry name" value="Pterin-binding_dom"/>
</dbReference>
<protein>
    <recommendedName>
        <fullName evidence="7 14">Dihydropteroate synthase</fullName>
        <shortName evidence="14">DHPS</shortName>
        <ecNumber evidence="6 14">2.5.1.15</ecNumber>
    </recommendedName>
    <alternativeName>
        <fullName evidence="12 14">Dihydropteroate pyrophosphorylase</fullName>
    </alternativeName>
</protein>
<dbReference type="GO" id="GO:0046654">
    <property type="term" value="P:tetrahydrofolate biosynthetic process"/>
    <property type="evidence" value="ECO:0007669"/>
    <property type="project" value="UniProtKB-UniPathway"/>
</dbReference>
<evidence type="ECO:0000256" key="6">
    <source>
        <dbReference type="ARBA" id="ARBA00012458"/>
    </source>
</evidence>
<reference evidence="16" key="1">
    <citation type="submission" date="2020-01" db="EMBL/GenBank/DDBJ databases">
        <authorList>
            <person name="Meier V. D."/>
            <person name="Meier V D."/>
        </authorList>
    </citation>
    <scope>NUCLEOTIDE SEQUENCE</scope>
    <source>
        <strain evidence="16">HLG_WM_MAG_09</strain>
    </source>
</reference>
<dbReference type="InterPro" id="IPR011005">
    <property type="entry name" value="Dihydropteroate_synth-like_sf"/>
</dbReference>
<name>A0A6S6S2J8_9GAMM</name>
<evidence type="ECO:0000313" key="16">
    <source>
        <dbReference type="EMBL" id="CAA6803820.1"/>
    </source>
</evidence>
<dbReference type="PROSITE" id="PS00792">
    <property type="entry name" value="DHPS_1"/>
    <property type="match status" value="1"/>
</dbReference>
<keyword evidence="8 14" id="KW-0808">Transferase</keyword>
<evidence type="ECO:0000256" key="1">
    <source>
        <dbReference type="ARBA" id="ARBA00000012"/>
    </source>
</evidence>
<organism evidence="16">
    <name type="scientific">uncultured Thiotrichaceae bacterium</name>
    <dbReference type="NCBI Taxonomy" id="298394"/>
    <lineage>
        <taxon>Bacteria</taxon>
        <taxon>Pseudomonadati</taxon>
        <taxon>Pseudomonadota</taxon>
        <taxon>Gammaproteobacteria</taxon>
        <taxon>Thiotrichales</taxon>
        <taxon>Thiotrichaceae</taxon>
        <taxon>environmental samples</taxon>
    </lineage>
</organism>
<evidence type="ECO:0000256" key="3">
    <source>
        <dbReference type="ARBA" id="ARBA00004763"/>
    </source>
</evidence>
<dbReference type="InterPro" id="IPR045031">
    <property type="entry name" value="DHP_synth-like"/>
</dbReference>
<dbReference type="InterPro" id="IPR006390">
    <property type="entry name" value="DHP_synth_dom"/>
</dbReference>
<evidence type="ECO:0000256" key="8">
    <source>
        <dbReference type="ARBA" id="ARBA00022679"/>
    </source>
</evidence>
<comment type="pathway">
    <text evidence="3 14">Cofactor biosynthesis; tetrahydrofolate biosynthesis; 7,8-dihydrofolate from 2-amino-4-hydroxy-6-hydroxymethyl-7,8-dihydropteridine diphosphate and 4-aminobenzoate: step 1/2.</text>
</comment>
<evidence type="ECO:0000256" key="12">
    <source>
        <dbReference type="ARBA" id="ARBA00030193"/>
    </source>
</evidence>
<keyword evidence="11 14" id="KW-0289">Folate biosynthesis</keyword>
<dbReference type="GO" id="GO:0004156">
    <property type="term" value="F:dihydropteroate synthase activity"/>
    <property type="evidence" value="ECO:0007669"/>
    <property type="project" value="UniProtKB-EC"/>
</dbReference>
<dbReference type="FunFam" id="3.20.20.20:FF:000004">
    <property type="entry name" value="Dihydropteroate synthase"/>
    <property type="match status" value="1"/>
</dbReference>
<dbReference type="PROSITE" id="PS00793">
    <property type="entry name" value="DHPS_2"/>
    <property type="match status" value="1"/>
</dbReference>
<comment type="catalytic activity">
    <reaction evidence="1">
        <text>(7,8-dihydropterin-6-yl)methyl diphosphate + 4-aminobenzoate = 7,8-dihydropteroate + diphosphate</text>
        <dbReference type="Rhea" id="RHEA:19949"/>
        <dbReference type="ChEBI" id="CHEBI:17836"/>
        <dbReference type="ChEBI" id="CHEBI:17839"/>
        <dbReference type="ChEBI" id="CHEBI:33019"/>
        <dbReference type="ChEBI" id="CHEBI:72950"/>
        <dbReference type="EC" id="2.5.1.15"/>
    </reaction>
</comment>
<dbReference type="NCBIfam" id="TIGR01496">
    <property type="entry name" value="DHPS"/>
    <property type="match status" value="1"/>
</dbReference>
<dbReference type="PANTHER" id="PTHR20941:SF1">
    <property type="entry name" value="FOLIC ACID SYNTHESIS PROTEIN FOL1"/>
    <property type="match status" value="1"/>
</dbReference>
<dbReference type="PANTHER" id="PTHR20941">
    <property type="entry name" value="FOLATE SYNTHESIS PROTEINS"/>
    <property type="match status" value="1"/>
</dbReference>
<dbReference type="AlphaFoldDB" id="A0A6S6S2J8"/>
<dbReference type="UniPathway" id="UPA00077">
    <property type="reaction ID" value="UER00156"/>
</dbReference>
<dbReference type="GO" id="GO:0046656">
    <property type="term" value="P:folic acid biosynthetic process"/>
    <property type="evidence" value="ECO:0007669"/>
    <property type="project" value="UniProtKB-KW"/>
</dbReference>
<comment type="subunit">
    <text evidence="5">Homodimer.</text>
</comment>
<feature type="domain" description="Pterin-binding" evidence="15">
    <location>
        <begin position="11"/>
        <end position="264"/>
    </location>
</feature>
<evidence type="ECO:0000256" key="11">
    <source>
        <dbReference type="ARBA" id="ARBA00022909"/>
    </source>
</evidence>
<dbReference type="Gene3D" id="3.20.20.20">
    <property type="entry name" value="Dihydropteroate synthase-like"/>
    <property type="match status" value="1"/>
</dbReference>
<gene>
    <name evidence="16" type="ORF">HELGO_WM10834</name>
</gene>
<dbReference type="GO" id="GO:0046872">
    <property type="term" value="F:metal ion binding"/>
    <property type="evidence" value="ECO:0007669"/>
    <property type="project" value="UniProtKB-KW"/>
</dbReference>
<evidence type="ECO:0000256" key="5">
    <source>
        <dbReference type="ARBA" id="ARBA00011738"/>
    </source>
</evidence>
<keyword evidence="10 14" id="KW-0460">Magnesium</keyword>
<comment type="cofactor">
    <cofactor evidence="2 14">
        <name>Mg(2+)</name>
        <dbReference type="ChEBI" id="CHEBI:18420"/>
    </cofactor>
</comment>
<evidence type="ECO:0000256" key="9">
    <source>
        <dbReference type="ARBA" id="ARBA00022723"/>
    </source>
</evidence>
<dbReference type="EC" id="2.5.1.15" evidence="6 14"/>
<dbReference type="GO" id="GO:0005829">
    <property type="term" value="C:cytosol"/>
    <property type="evidence" value="ECO:0007669"/>
    <property type="project" value="TreeGrafter"/>
</dbReference>
<dbReference type="CDD" id="cd00739">
    <property type="entry name" value="DHPS"/>
    <property type="match status" value="1"/>
</dbReference>
<proteinExistence type="inferred from homology"/>
<accession>A0A6S6S2J8</accession>
<dbReference type="SUPFAM" id="SSF51717">
    <property type="entry name" value="Dihydropteroate synthetase-like"/>
    <property type="match status" value="1"/>
</dbReference>
<dbReference type="Pfam" id="PF00809">
    <property type="entry name" value="Pterin_bind"/>
    <property type="match status" value="1"/>
</dbReference>
<keyword evidence="9 14" id="KW-0479">Metal-binding</keyword>
<evidence type="ECO:0000256" key="10">
    <source>
        <dbReference type="ARBA" id="ARBA00022842"/>
    </source>
</evidence>
<evidence type="ECO:0000256" key="4">
    <source>
        <dbReference type="ARBA" id="ARBA00009503"/>
    </source>
</evidence>
<comment type="similarity">
    <text evidence="4 14">Belongs to the DHPS family.</text>
</comment>
<comment type="function">
    <text evidence="13 14">Catalyzes the condensation of para-aminobenzoate (pABA) with 6-hydroxymethyl-7,8-dihydropterin diphosphate (DHPt-PP) to form 7,8-dihydropteroate (H2Pte), the immediate precursor of folate derivatives.</text>
</comment>
<sequence>MGKLTKLRSEISVMGILNVTPDSFSDGGQFAAADAALRYVEEMICDGVSIIDIGGESTRPEAQDVGAEQELERVIPVLEGIKSRFDIPVSVDTSKAVVMSQAISSGADMINDVRALQEEGALQACANSNVDVCLMHMLGQPRTMQKNPSYTDVVEDVCGFFSERLSACEGKGIVKQRIWLDPGFGFGKTLEHNVTLLRRLDELNRFKLPLLVGISRKSMIGVLLGDRPVEGRMQGSVAAAVIAAMNGAKMLRVHDVKATVDALRVVTTVQK</sequence>
<evidence type="ECO:0000259" key="15">
    <source>
        <dbReference type="PROSITE" id="PS50972"/>
    </source>
</evidence>
<dbReference type="PROSITE" id="PS50972">
    <property type="entry name" value="PTERIN_BINDING"/>
    <property type="match status" value="1"/>
</dbReference>
<evidence type="ECO:0000256" key="7">
    <source>
        <dbReference type="ARBA" id="ARBA00016919"/>
    </source>
</evidence>
<evidence type="ECO:0000256" key="13">
    <source>
        <dbReference type="ARBA" id="ARBA00053449"/>
    </source>
</evidence>